<dbReference type="EMBL" id="HF563609">
    <property type="protein sequence ID" value="CCP26819.1"/>
    <property type="molecule type" value="Genomic_DNA"/>
</dbReference>
<dbReference type="GO" id="GO:0016301">
    <property type="term" value="F:kinase activity"/>
    <property type="evidence" value="ECO:0007669"/>
    <property type="project" value="TreeGrafter"/>
</dbReference>
<dbReference type="Pfam" id="PF03829">
    <property type="entry name" value="PTSIIA_gutA"/>
    <property type="match status" value="1"/>
</dbReference>
<organism evidence="2 3">
    <name type="scientific">Tepidanaerobacter acetatoxydans (strain DSM 21804 / JCM 16047 / Re1)</name>
    <dbReference type="NCBI Taxonomy" id="1209989"/>
    <lineage>
        <taxon>Bacteria</taxon>
        <taxon>Bacillati</taxon>
        <taxon>Bacillota</taxon>
        <taxon>Clostridia</taxon>
        <taxon>Thermosediminibacterales</taxon>
        <taxon>Tepidanaerobacteraceae</taxon>
        <taxon>Tepidanaerobacter</taxon>
    </lineage>
</organism>
<dbReference type="Gene3D" id="2.40.33.40">
    <property type="entry name" value="Phosphotransferase system, glucitol/sorbitol-specific IIA component"/>
    <property type="match status" value="1"/>
</dbReference>
<dbReference type="AlphaFoldDB" id="F4LXQ3"/>
<dbReference type="Proteomes" id="UP000010802">
    <property type="component" value="Chromosome"/>
</dbReference>
<gene>
    <name evidence="2" type="ordered locus">TEPIRE1_1995</name>
</gene>
<dbReference type="PROSITE" id="PS51097">
    <property type="entry name" value="PTS_EIIA_TYPE_5"/>
    <property type="match status" value="1"/>
</dbReference>
<dbReference type="PANTHER" id="PTHR40398:SF1">
    <property type="entry name" value="PTS SYSTEM GLUCITOL_SORBITOL-SPECIFIC EIIA COMPONENT"/>
    <property type="match status" value="1"/>
</dbReference>
<dbReference type="HOGENOM" id="CLU_138435_2_1_9"/>
<dbReference type="GO" id="GO:0009401">
    <property type="term" value="P:phosphoenolpyruvate-dependent sugar phosphotransferase system"/>
    <property type="evidence" value="ECO:0007669"/>
    <property type="project" value="InterPro"/>
</dbReference>
<dbReference type="GO" id="GO:0005737">
    <property type="term" value="C:cytoplasm"/>
    <property type="evidence" value="ECO:0007669"/>
    <property type="project" value="InterPro"/>
</dbReference>
<reference evidence="3" key="1">
    <citation type="journal article" date="2013" name="Genome Announc.">
        <title>First genome sequence of a syntrophic acetate-oxidizing bacterium, Tepidanaerobacter acetatoxydans strain Re1.</title>
        <authorList>
            <person name="Manzoor S."/>
            <person name="Bongcam-Rudloff E."/>
            <person name="Schnurer A."/>
            <person name="Muller B."/>
        </authorList>
    </citation>
    <scope>NUCLEOTIDE SEQUENCE [LARGE SCALE GENOMIC DNA]</scope>
    <source>
        <strain evidence="3">Re1</strain>
    </source>
</reference>
<accession>L0S2X2</accession>
<name>F4LXQ3_TEPAE</name>
<evidence type="ECO:0000313" key="2">
    <source>
        <dbReference type="EMBL" id="CCP26819.1"/>
    </source>
</evidence>
<keyword evidence="3" id="KW-1185">Reference proteome</keyword>
<dbReference type="GO" id="GO:0008982">
    <property type="term" value="F:protein-N(PI)-phosphohistidine-sugar phosphotransferase activity"/>
    <property type="evidence" value="ECO:0007669"/>
    <property type="project" value="InterPro"/>
</dbReference>
<evidence type="ECO:0000256" key="1">
    <source>
        <dbReference type="PROSITE-ProRule" id="PRU00420"/>
    </source>
</evidence>
<accession>F4LXQ3</accession>
<dbReference type="PATRIC" id="fig|1209989.3.peg.2303"/>
<dbReference type="InterPro" id="IPR004716">
    <property type="entry name" value="PTS_IIA_glucitol/sorbitol-sp"/>
</dbReference>
<dbReference type="InterPro" id="IPR036665">
    <property type="entry name" value="PTS_IIA_glucitol/sorbitol_sf"/>
</dbReference>
<dbReference type="PANTHER" id="PTHR40398">
    <property type="entry name" value="PTS SYSTEM GLUCITOL/SORBITOL-SPECIFIC EIIA COMPONENT"/>
    <property type="match status" value="1"/>
</dbReference>
<dbReference type="STRING" id="1209989.TepRe1_1852"/>
<dbReference type="KEGG" id="tae:TepiRe1_1995"/>
<sequence>MVKLLSTITDIGEKAESLFNEGMVILFCENAPKELAPYCVLHRLAFMKEDIKSGDILSISGIYFKITAVGSVANKNLKELGHSTLVFDKNTSALLPGHIHLGTLDFMPSYEELISIGRQIIISDKVERYKKSDSVLKR</sequence>
<proteinExistence type="predicted"/>
<protein>
    <submittedName>
        <fullName evidence="2">PTS system glucitol/sorbitol-specific IIA component</fullName>
    </submittedName>
</protein>
<evidence type="ECO:0000313" key="3">
    <source>
        <dbReference type="Proteomes" id="UP000010802"/>
    </source>
</evidence>
<dbReference type="OrthoDB" id="5113885at2"/>
<dbReference type="RefSeq" id="WP_013778904.1">
    <property type="nucleotide sequence ID" value="NC_015519.1"/>
</dbReference>
<dbReference type="KEGG" id="tep:TepRe1_1852"/>
<dbReference type="SUPFAM" id="SSF141530">
    <property type="entry name" value="PTSIIA/GutA-like"/>
    <property type="match status" value="1"/>
</dbReference>
<dbReference type="eggNOG" id="COG3731">
    <property type="taxonomic scope" value="Bacteria"/>
</dbReference>
<feature type="modified residue" description="Phosphohistidine; by HPr" evidence="1">
    <location>
        <position position="42"/>
    </location>
</feature>